<keyword evidence="4" id="KW-1185">Reference proteome</keyword>
<evidence type="ECO:0008006" key="5">
    <source>
        <dbReference type="Google" id="ProtNLM"/>
    </source>
</evidence>
<reference evidence="3 4" key="2">
    <citation type="journal article" date="2017" name="Int. J. Syst. Evol. Microbiol.">
        <title>Mycobacterium stephanolepidis sp. nov., a rapidly growing species related to Mycobacterium chelonae, isolated from marine teleost fish, Stephanolepis cirrhifer.</title>
        <authorList>
            <person name="Fukano H."/>
            <person name="Wada S."/>
            <person name="Kurata O."/>
            <person name="Katayama K."/>
            <person name="Fujiwara N."/>
            <person name="Hoshino Y."/>
        </authorList>
    </citation>
    <scope>NUCLEOTIDE SEQUENCE [LARGE SCALE GENOMIC DNA]</scope>
    <source>
        <strain evidence="3 4">NJB0901</strain>
    </source>
</reference>
<reference evidence="4" key="1">
    <citation type="journal article" date="2017" name="Genome Announc.">
        <title>Complete Genome Sequence of Mycobacterium stephanolepidis.</title>
        <authorList>
            <person name="Fukano H."/>
            <person name="Yoshida M."/>
            <person name="Katayama Y."/>
            <person name="Omatsu T."/>
            <person name="Mizutani T."/>
            <person name="Kurata O."/>
            <person name="Wada S."/>
            <person name="Hoshino Y."/>
        </authorList>
    </citation>
    <scope>NUCLEOTIDE SEQUENCE [LARGE SCALE GENOMIC DNA]</scope>
    <source>
        <strain evidence="4">NJB0901</strain>
    </source>
</reference>
<feature type="transmembrane region" description="Helical" evidence="2">
    <location>
        <begin position="76"/>
        <end position="93"/>
    </location>
</feature>
<protein>
    <recommendedName>
        <fullName evidence="5">Polysaccharide chain length determinant N-terminal domain-containing protein</fullName>
    </recommendedName>
</protein>
<dbReference type="Proteomes" id="UP000217954">
    <property type="component" value="Chromosome"/>
</dbReference>
<name>A0A1Z4EY48_9MYCO</name>
<evidence type="ECO:0000313" key="4">
    <source>
        <dbReference type="Proteomes" id="UP000217954"/>
    </source>
</evidence>
<feature type="transmembrane region" description="Helical" evidence="2">
    <location>
        <begin position="245"/>
        <end position="266"/>
    </location>
</feature>
<proteinExistence type="predicted"/>
<dbReference type="EMBL" id="AP018165">
    <property type="protein sequence ID" value="BAX97868.1"/>
    <property type="molecule type" value="Genomic_DNA"/>
</dbReference>
<feature type="region of interest" description="Disordered" evidence="1">
    <location>
        <begin position="273"/>
        <end position="333"/>
    </location>
</feature>
<keyword evidence="2" id="KW-0812">Transmembrane</keyword>
<evidence type="ECO:0000256" key="2">
    <source>
        <dbReference type="SAM" id="Phobius"/>
    </source>
</evidence>
<dbReference type="KEGG" id="mste:MSTE_02559"/>
<evidence type="ECO:0000256" key="1">
    <source>
        <dbReference type="SAM" id="MobiDB-lite"/>
    </source>
</evidence>
<evidence type="ECO:0000313" key="3">
    <source>
        <dbReference type="EMBL" id="BAX97868.1"/>
    </source>
</evidence>
<dbReference type="AlphaFoldDB" id="A0A1Z4EY48"/>
<keyword evidence="2" id="KW-1133">Transmembrane helix</keyword>
<feature type="compositionally biased region" description="Polar residues" evidence="1">
    <location>
        <begin position="310"/>
        <end position="320"/>
    </location>
</feature>
<accession>A0A1Z4EY48</accession>
<organism evidence="3 4">
    <name type="scientific">[Mycobacterium] stephanolepidis</name>
    <dbReference type="NCBI Taxonomy" id="1520670"/>
    <lineage>
        <taxon>Bacteria</taxon>
        <taxon>Bacillati</taxon>
        <taxon>Actinomycetota</taxon>
        <taxon>Actinomycetes</taxon>
        <taxon>Mycobacteriales</taxon>
        <taxon>Mycobacteriaceae</taxon>
        <taxon>Mycobacteroides</taxon>
    </lineage>
</organism>
<sequence length="369" mass="38392">MTWEIITLIGGPSSSVDTADSLAPSIPDSGQVWVMLVTNNAGYGTARLLRIVRTIARVGAPVNVNDLVKRILNRRIALLLVILLTCGAGAYGYTTGVTVRASAASAVVIPPPTYSSTGDTLGANPMLNLSPEKAQLAGILATSMSSQPAQAVIAAAAPGVDYKVSNTIDLGPSNQQPSPQVSILVLCSATSDCQAGASALLDVARDNLVKLQVGASVSPENWASLTVLQEPTAPVVTSSSAMKSAGSMAVAALLAGIIVLLVYDALAARRRKEKSTGGRTKIKARAKTKVPEAADTRPTLAEPVGEPAQAETNGNSQTVANPPKPTIIDDDLDNVQIDDEALAQAVLNWTPPRLTDFRSWRDDKPSADR</sequence>
<gene>
    <name evidence="3" type="ORF">MSTE_02559</name>
</gene>
<keyword evidence="2" id="KW-0472">Membrane</keyword>